<sequence length="64" mass="7484">MARRGKVGLAWAPAADAHSFQDAAQELPRRSWRPITRYFRDGHTEQWWAAELKLFGYGPDREVR</sequence>
<dbReference type="EMBL" id="JABBFW010000009">
    <property type="protein sequence ID" value="NML16184.1"/>
    <property type="molecule type" value="Genomic_DNA"/>
</dbReference>
<gene>
    <name evidence="1" type="ORF">HHL10_14480</name>
</gene>
<proteinExistence type="predicted"/>
<evidence type="ECO:0000313" key="1">
    <source>
        <dbReference type="EMBL" id="NML16184.1"/>
    </source>
</evidence>
<evidence type="ECO:0000313" key="2">
    <source>
        <dbReference type="Proteomes" id="UP000574067"/>
    </source>
</evidence>
<dbReference type="AlphaFoldDB" id="A0A848F9G7"/>
<name>A0A848F9G7_9BURK</name>
<organism evidence="1 2">
    <name type="scientific">Azohydromonas caseinilytica</name>
    <dbReference type="NCBI Taxonomy" id="2728836"/>
    <lineage>
        <taxon>Bacteria</taxon>
        <taxon>Pseudomonadati</taxon>
        <taxon>Pseudomonadota</taxon>
        <taxon>Betaproteobacteria</taxon>
        <taxon>Burkholderiales</taxon>
        <taxon>Sphaerotilaceae</taxon>
        <taxon>Azohydromonas</taxon>
    </lineage>
</organism>
<dbReference type="Proteomes" id="UP000574067">
    <property type="component" value="Unassembled WGS sequence"/>
</dbReference>
<accession>A0A848F9G7</accession>
<comment type="caution">
    <text evidence="1">The sequence shown here is derived from an EMBL/GenBank/DDBJ whole genome shotgun (WGS) entry which is preliminary data.</text>
</comment>
<keyword evidence="2" id="KW-1185">Reference proteome</keyword>
<reference evidence="1 2" key="1">
    <citation type="submission" date="2020-04" db="EMBL/GenBank/DDBJ databases">
        <title>Azohydromonas sp. isolated from soil.</title>
        <authorList>
            <person name="Dahal R.H."/>
        </authorList>
    </citation>
    <scope>NUCLEOTIDE SEQUENCE [LARGE SCALE GENOMIC DNA]</scope>
    <source>
        <strain evidence="1 2">G-1-1-14</strain>
    </source>
</reference>
<dbReference type="RefSeq" id="WP_169161097.1">
    <property type="nucleotide sequence ID" value="NZ_JABBFW010000009.1"/>
</dbReference>
<protein>
    <submittedName>
        <fullName evidence="1">Uncharacterized protein</fullName>
    </submittedName>
</protein>